<keyword evidence="5" id="KW-0175">Coiled coil</keyword>
<dbReference type="InterPro" id="IPR029047">
    <property type="entry name" value="HSP70_peptide-bd_sf"/>
</dbReference>
<dbReference type="Gene3D" id="3.90.640.10">
    <property type="entry name" value="Actin, Chain A, domain 4"/>
    <property type="match status" value="1"/>
</dbReference>
<dbReference type="FunFam" id="3.90.640.10:FF:000003">
    <property type="entry name" value="Molecular chaperone DnaK"/>
    <property type="match status" value="1"/>
</dbReference>
<reference evidence="7" key="1">
    <citation type="submission" date="2022-11" db="EMBL/GenBank/DDBJ databases">
        <title>Minimal conservation of predation-associated metabolite biosynthetic gene clusters underscores biosynthetic potential of Myxococcota including descriptions for ten novel species: Archangium lansinium sp. nov., Myxococcus landrumus sp. nov., Nannocystis bai.</title>
        <authorList>
            <person name="Ahearne A."/>
            <person name="Stevens C."/>
            <person name="Phillips K."/>
        </authorList>
    </citation>
    <scope>NUCLEOTIDE SEQUENCE</scope>
    <source>
        <strain evidence="7">Na p29</strain>
    </source>
</reference>
<dbReference type="PANTHER" id="PTHR45639:SF34">
    <property type="entry name" value="CHAPERONE PROTEIN DNAK"/>
    <property type="match status" value="1"/>
</dbReference>
<feature type="compositionally biased region" description="Basic residues" evidence="6">
    <location>
        <begin position="609"/>
        <end position="624"/>
    </location>
</feature>
<dbReference type="GO" id="GO:0140662">
    <property type="term" value="F:ATP-dependent protein folding chaperone"/>
    <property type="evidence" value="ECO:0007669"/>
    <property type="project" value="InterPro"/>
</dbReference>
<evidence type="ECO:0000313" key="7">
    <source>
        <dbReference type="EMBL" id="MCY1010634.1"/>
    </source>
</evidence>
<dbReference type="Proteomes" id="UP001150924">
    <property type="component" value="Unassembled WGS sequence"/>
</dbReference>
<dbReference type="InterPro" id="IPR013126">
    <property type="entry name" value="Hsp_70_fam"/>
</dbReference>
<sequence>MSTAIGIDLGTTRCTVGIFEHGRASALLQGKGVMVLPAAVAIDGEGAVVVGDRARRMALLRPDGSQLYVHRLLGRRFEAVTPGVWQPQTLVRAEHGDASVKLGEHAILPQALVAAQIAEARAVAEEQLGEPVLHAVVTVPVYFGDAQRRALLHACRLGGLEVRRLVHSTTAAALLYQAERTGVEDEVIVLVDAGAGGVSCAVVEIKEREISVLAQRGLAMGGEDIDGRIVEWLLSERGEEGGDAELVRSRIRDAAEKAKIALSERKDVEVHLPFLSADEAGPKHLAAKLTQARLEKLAGDVVQRIAGLVGRVFEESGVALERVGDIMLLGGTSRIPALHEKVEAIFKKIPSSKLDTLDTVARGAAILAGLLASRHPEVRVHEALVQPLVVRLSGGEVQTLLTARAAVPAETAVTLSTPGDGRASAEARLFQGDRGAEEDDLLASFVVTGRPEVEVKLRVDDNQVLELSVRELLRGKEARLIVRERGGIPEEQLTAMVEAAREREAAARLEREAHERRARLEGMVQRCERILGEQEKLAPEVRATVEGGLRDARAVLAGGDPELVRTAIDGLAALLQPLGGEWAAIAAPPPARAPAARRGAAAEAGDGRRRQRAGRGGRGRRGRGRRLENFKNEGHARRSMFLRTCPSGHVLERARGVTCPRGQGLRAGGRRRRGRRCACAGPGRA</sequence>
<dbReference type="SUPFAM" id="SSF53067">
    <property type="entry name" value="Actin-like ATPase domain"/>
    <property type="match status" value="2"/>
</dbReference>
<gene>
    <name evidence="7" type="ORF">OV079_34730</name>
</gene>
<dbReference type="Gene3D" id="3.30.420.40">
    <property type="match status" value="2"/>
</dbReference>
<evidence type="ECO:0000256" key="1">
    <source>
        <dbReference type="ARBA" id="ARBA00007381"/>
    </source>
</evidence>
<dbReference type="GO" id="GO:0005524">
    <property type="term" value="F:ATP binding"/>
    <property type="evidence" value="ECO:0007669"/>
    <property type="project" value="UniProtKB-KW"/>
</dbReference>
<evidence type="ECO:0000256" key="3">
    <source>
        <dbReference type="ARBA" id="ARBA00022840"/>
    </source>
</evidence>
<evidence type="ECO:0000313" key="8">
    <source>
        <dbReference type="Proteomes" id="UP001150924"/>
    </source>
</evidence>
<keyword evidence="4" id="KW-0143">Chaperone</keyword>
<name>A0A9X3J1F0_9BACT</name>
<keyword evidence="3" id="KW-0067">ATP-binding</keyword>
<dbReference type="SUPFAM" id="SSF100920">
    <property type="entry name" value="Heat shock protein 70kD (HSP70), peptide-binding domain"/>
    <property type="match status" value="1"/>
</dbReference>
<dbReference type="PRINTS" id="PR00301">
    <property type="entry name" value="HEATSHOCK70"/>
</dbReference>
<dbReference type="Gene3D" id="2.60.34.10">
    <property type="entry name" value="Substrate Binding Domain Of DNAk, Chain A, domain 1"/>
    <property type="match status" value="1"/>
</dbReference>
<feature type="coiled-coil region" evidence="5">
    <location>
        <begin position="497"/>
        <end position="526"/>
    </location>
</feature>
<evidence type="ECO:0000256" key="4">
    <source>
        <dbReference type="ARBA" id="ARBA00023186"/>
    </source>
</evidence>
<keyword evidence="2" id="KW-0547">Nucleotide-binding</keyword>
<dbReference type="RefSeq" id="WP_267773666.1">
    <property type="nucleotide sequence ID" value="NZ_JAPNKE010000002.1"/>
</dbReference>
<dbReference type="AlphaFoldDB" id="A0A9X3J1F0"/>
<proteinExistence type="inferred from homology"/>
<dbReference type="PROSITE" id="PS00297">
    <property type="entry name" value="HSP70_1"/>
    <property type="match status" value="1"/>
</dbReference>
<comment type="caution">
    <text evidence="7">The sequence shown here is derived from an EMBL/GenBank/DDBJ whole genome shotgun (WGS) entry which is preliminary data.</text>
</comment>
<dbReference type="Pfam" id="PF00012">
    <property type="entry name" value="HSP70"/>
    <property type="match status" value="1"/>
</dbReference>
<dbReference type="PROSITE" id="PS01036">
    <property type="entry name" value="HSP70_3"/>
    <property type="match status" value="1"/>
</dbReference>
<organism evidence="7 8">
    <name type="scientific">Nannocystis pusilla</name>
    <dbReference type="NCBI Taxonomy" id="889268"/>
    <lineage>
        <taxon>Bacteria</taxon>
        <taxon>Pseudomonadati</taxon>
        <taxon>Myxococcota</taxon>
        <taxon>Polyangia</taxon>
        <taxon>Nannocystales</taxon>
        <taxon>Nannocystaceae</taxon>
        <taxon>Nannocystis</taxon>
    </lineage>
</organism>
<evidence type="ECO:0000256" key="2">
    <source>
        <dbReference type="ARBA" id="ARBA00022741"/>
    </source>
</evidence>
<feature type="compositionally biased region" description="Low complexity" evidence="6">
    <location>
        <begin position="593"/>
        <end position="604"/>
    </location>
</feature>
<feature type="region of interest" description="Disordered" evidence="6">
    <location>
        <begin position="589"/>
        <end position="635"/>
    </location>
</feature>
<protein>
    <submittedName>
        <fullName evidence="7">Hsp70 family protein</fullName>
    </submittedName>
</protein>
<dbReference type="PANTHER" id="PTHR45639">
    <property type="entry name" value="HSC70CB, ISOFORM G-RELATED"/>
    <property type="match status" value="1"/>
</dbReference>
<feature type="region of interest" description="Disordered" evidence="6">
    <location>
        <begin position="660"/>
        <end position="685"/>
    </location>
</feature>
<keyword evidence="8" id="KW-1185">Reference proteome</keyword>
<comment type="similarity">
    <text evidence="1">Belongs to the heat shock protein 70 family.</text>
</comment>
<dbReference type="GO" id="GO:0030968">
    <property type="term" value="P:endoplasmic reticulum unfolded protein response"/>
    <property type="evidence" value="ECO:0007669"/>
    <property type="project" value="TreeGrafter"/>
</dbReference>
<dbReference type="InterPro" id="IPR018181">
    <property type="entry name" value="Heat_shock_70_CS"/>
</dbReference>
<dbReference type="EMBL" id="JAPNKE010000002">
    <property type="protein sequence ID" value="MCY1010634.1"/>
    <property type="molecule type" value="Genomic_DNA"/>
</dbReference>
<accession>A0A9X3J1F0</accession>
<evidence type="ECO:0000256" key="5">
    <source>
        <dbReference type="SAM" id="Coils"/>
    </source>
</evidence>
<feature type="compositionally biased region" description="Basic and acidic residues" evidence="6">
    <location>
        <begin position="625"/>
        <end position="635"/>
    </location>
</feature>
<dbReference type="InterPro" id="IPR043129">
    <property type="entry name" value="ATPase_NBD"/>
</dbReference>
<evidence type="ECO:0000256" key="6">
    <source>
        <dbReference type="SAM" id="MobiDB-lite"/>
    </source>
</evidence>